<dbReference type="AlphaFoldDB" id="L5KNT3"/>
<feature type="region of interest" description="Disordered" evidence="1">
    <location>
        <begin position="1"/>
        <end position="27"/>
    </location>
</feature>
<evidence type="ECO:0000313" key="2">
    <source>
        <dbReference type="EMBL" id="ELK13409.1"/>
    </source>
</evidence>
<evidence type="ECO:0000313" key="3">
    <source>
        <dbReference type="Proteomes" id="UP000010552"/>
    </source>
</evidence>
<sequence length="73" mass="7818">MFLKTKTWRSGERLTAENNGLNTDKSDTLVSGSALPAPALTSWAALPKWPARQAEQGVASSTQPSMGWESAVQ</sequence>
<proteinExistence type="predicted"/>
<keyword evidence="3" id="KW-1185">Reference proteome</keyword>
<protein>
    <submittedName>
        <fullName evidence="2">Uncharacterized protein</fullName>
    </submittedName>
</protein>
<dbReference type="InParanoid" id="L5KNT3"/>
<feature type="compositionally biased region" description="Polar residues" evidence="1">
    <location>
        <begin position="16"/>
        <end position="27"/>
    </location>
</feature>
<dbReference type="Proteomes" id="UP000010552">
    <property type="component" value="Unassembled WGS sequence"/>
</dbReference>
<organism evidence="2 3">
    <name type="scientific">Pteropus alecto</name>
    <name type="common">Black flying fox</name>
    <dbReference type="NCBI Taxonomy" id="9402"/>
    <lineage>
        <taxon>Eukaryota</taxon>
        <taxon>Metazoa</taxon>
        <taxon>Chordata</taxon>
        <taxon>Craniata</taxon>
        <taxon>Vertebrata</taxon>
        <taxon>Euteleostomi</taxon>
        <taxon>Mammalia</taxon>
        <taxon>Eutheria</taxon>
        <taxon>Laurasiatheria</taxon>
        <taxon>Chiroptera</taxon>
        <taxon>Yinpterochiroptera</taxon>
        <taxon>Pteropodoidea</taxon>
        <taxon>Pteropodidae</taxon>
        <taxon>Pteropodinae</taxon>
        <taxon>Pteropus</taxon>
    </lineage>
</organism>
<evidence type="ECO:0000256" key="1">
    <source>
        <dbReference type="SAM" id="MobiDB-lite"/>
    </source>
</evidence>
<dbReference type="EMBL" id="KB030625">
    <property type="protein sequence ID" value="ELK13409.1"/>
    <property type="molecule type" value="Genomic_DNA"/>
</dbReference>
<accession>L5KNT3</accession>
<name>L5KNT3_PTEAL</name>
<gene>
    <name evidence="2" type="ORF">PAL_GLEAN10011441</name>
</gene>
<reference evidence="3" key="1">
    <citation type="journal article" date="2013" name="Science">
        <title>Comparative analysis of bat genomes provides insight into the evolution of flight and immunity.</title>
        <authorList>
            <person name="Zhang G."/>
            <person name="Cowled C."/>
            <person name="Shi Z."/>
            <person name="Huang Z."/>
            <person name="Bishop-Lilly K.A."/>
            <person name="Fang X."/>
            <person name="Wynne J.W."/>
            <person name="Xiong Z."/>
            <person name="Baker M.L."/>
            <person name="Zhao W."/>
            <person name="Tachedjian M."/>
            <person name="Zhu Y."/>
            <person name="Zhou P."/>
            <person name="Jiang X."/>
            <person name="Ng J."/>
            <person name="Yang L."/>
            <person name="Wu L."/>
            <person name="Xiao J."/>
            <person name="Feng Y."/>
            <person name="Chen Y."/>
            <person name="Sun X."/>
            <person name="Zhang Y."/>
            <person name="Marsh G.A."/>
            <person name="Crameri G."/>
            <person name="Broder C.C."/>
            <person name="Frey K.G."/>
            <person name="Wang L.F."/>
            <person name="Wang J."/>
        </authorList>
    </citation>
    <scope>NUCLEOTIDE SEQUENCE [LARGE SCALE GENOMIC DNA]</scope>
</reference>
<feature type="region of interest" description="Disordered" evidence="1">
    <location>
        <begin position="51"/>
        <end position="73"/>
    </location>
</feature>